<comment type="caution">
    <text evidence="3">The sequence shown here is derived from an EMBL/GenBank/DDBJ whole genome shotgun (WGS) entry which is preliminary data.</text>
</comment>
<feature type="compositionally biased region" description="Low complexity" evidence="1">
    <location>
        <begin position="228"/>
        <end position="263"/>
    </location>
</feature>
<feature type="compositionally biased region" description="Polar residues" evidence="1">
    <location>
        <begin position="196"/>
        <end position="213"/>
    </location>
</feature>
<evidence type="ECO:0000313" key="3">
    <source>
        <dbReference type="EMBL" id="TXD97738.1"/>
    </source>
</evidence>
<dbReference type="RefSeq" id="WP_147221524.1">
    <property type="nucleotide sequence ID" value="NZ_CAJGYY010000001.1"/>
</dbReference>
<keyword evidence="2" id="KW-1133">Transmembrane helix</keyword>
<keyword evidence="2" id="KW-0472">Membrane</keyword>
<protein>
    <submittedName>
        <fullName evidence="3">Energy transducer TonB</fullName>
    </submittedName>
</protein>
<feature type="region of interest" description="Disordered" evidence="1">
    <location>
        <begin position="72"/>
        <end position="133"/>
    </location>
</feature>
<dbReference type="OrthoDB" id="6647046at2"/>
<accession>A0A5C7A3T1</accession>
<feature type="region of interest" description="Disordered" evidence="1">
    <location>
        <begin position="175"/>
        <end position="263"/>
    </location>
</feature>
<feature type="compositionally biased region" description="Polar residues" evidence="1">
    <location>
        <begin position="117"/>
        <end position="131"/>
    </location>
</feature>
<keyword evidence="4" id="KW-1185">Reference proteome</keyword>
<name>A0A5C7A3T1_9GAMM</name>
<evidence type="ECO:0000313" key="4">
    <source>
        <dbReference type="Proteomes" id="UP000321903"/>
    </source>
</evidence>
<dbReference type="SUPFAM" id="SSF74653">
    <property type="entry name" value="TolA/TonB C-terminal domain"/>
    <property type="match status" value="1"/>
</dbReference>
<evidence type="ECO:0000256" key="2">
    <source>
        <dbReference type="SAM" id="Phobius"/>
    </source>
</evidence>
<dbReference type="Pfam" id="PF13103">
    <property type="entry name" value="TonB_2"/>
    <property type="match status" value="1"/>
</dbReference>
<feature type="transmembrane region" description="Helical" evidence="2">
    <location>
        <begin position="20"/>
        <end position="40"/>
    </location>
</feature>
<organism evidence="3 4">
    <name type="scientific">Psychrobacter frigidicola</name>
    <dbReference type="NCBI Taxonomy" id="45611"/>
    <lineage>
        <taxon>Bacteria</taxon>
        <taxon>Pseudomonadati</taxon>
        <taxon>Pseudomonadota</taxon>
        <taxon>Gammaproteobacteria</taxon>
        <taxon>Moraxellales</taxon>
        <taxon>Moraxellaceae</taxon>
        <taxon>Psychrobacter</taxon>
    </lineage>
</organism>
<sequence>MNSAPAVYVPTDPEGDGLTLPTLLSLLAHGIVIGILIYSYQHTELDTTGSIETTMVSPEQLAEMQGQILANRAAASDGSQMDGSSSGALSNEPFNSNNSNVAGANSSQSTSRRVPVFTQSDNDTNANSDYSTDAPILMSQEQQQRLSEQSQEYESGLAEWAAEQDDLTLEKLDRIEQNKKSSANEENERLKELRGKQNTPPKVEKPNSSQRNIEITAGSSGGGGKNYSLSDGQSTLSGDSSTSSPSKGSGRSASSGSSGASNSQIVSLIKRNYNPPTAAKGSTQRATLTITVNASGNVVSVSASGADSAVNEAAKQAVLNTRNLPIDTDDPKYPTFTIQFNGSN</sequence>
<feature type="compositionally biased region" description="Low complexity" evidence="1">
    <location>
        <begin position="95"/>
        <end position="109"/>
    </location>
</feature>
<feature type="compositionally biased region" description="Basic and acidic residues" evidence="1">
    <location>
        <begin position="175"/>
        <end position="195"/>
    </location>
</feature>
<dbReference type="Gene3D" id="3.30.1150.10">
    <property type="match status" value="1"/>
</dbReference>
<feature type="compositionally biased region" description="Low complexity" evidence="1">
    <location>
        <begin position="73"/>
        <end position="88"/>
    </location>
</feature>
<keyword evidence="2" id="KW-0812">Transmembrane</keyword>
<reference evidence="3 4" key="1">
    <citation type="submission" date="2019-08" db="EMBL/GenBank/DDBJ databases">
        <title>Genome sequence of Psychrobacter frigidicola ACAM304 (type strain).</title>
        <authorList>
            <person name="Bowman J.P."/>
        </authorList>
    </citation>
    <scope>NUCLEOTIDE SEQUENCE [LARGE SCALE GENOMIC DNA]</scope>
    <source>
        <strain evidence="3 4">ACAM 304</strain>
    </source>
</reference>
<gene>
    <name evidence="3" type="ORF">ES754_01800</name>
</gene>
<evidence type="ECO:0000256" key="1">
    <source>
        <dbReference type="SAM" id="MobiDB-lite"/>
    </source>
</evidence>
<dbReference type="EMBL" id="VORZ01000001">
    <property type="protein sequence ID" value="TXD97738.1"/>
    <property type="molecule type" value="Genomic_DNA"/>
</dbReference>
<proteinExistence type="predicted"/>
<dbReference type="AlphaFoldDB" id="A0A5C7A3T1"/>
<dbReference type="Proteomes" id="UP000321903">
    <property type="component" value="Unassembled WGS sequence"/>
</dbReference>